<dbReference type="InterPro" id="IPR039109">
    <property type="entry name" value="Ribosomal_eL30-like"/>
</dbReference>
<keyword evidence="1 4" id="KW-0689">Ribosomal protein</keyword>
<evidence type="ECO:0000313" key="5">
    <source>
        <dbReference type="Proteomes" id="UP000053700"/>
    </source>
</evidence>
<dbReference type="Proteomes" id="UP000053700">
    <property type="component" value="Unassembled WGS sequence"/>
</dbReference>
<dbReference type="InterPro" id="IPR004038">
    <property type="entry name" value="Ribosomal_eL8/eL30/eS12/Gad45"/>
</dbReference>
<dbReference type="Gene3D" id="3.30.1330.30">
    <property type="match status" value="1"/>
</dbReference>
<feature type="non-terminal residue" evidence="4">
    <location>
        <position position="1"/>
    </location>
</feature>
<dbReference type="InterPro" id="IPR029064">
    <property type="entry name" value="Ribosomal_eL30-like_sf"/>
</dbReference>
<dbReference type="AlphaFoldDB" id="A0A091V8Q4"/>
<dbReference type="GO" id="GO:0005840">
    <property type="term" value="C:ribosome"/>
    <property type="evidence" value="ECO:0007669"/>
    <property type="project" value="UniProtKB-KW"/>
</dbReference>
<dbReference type="Pfam" id="PF01248">
    <property type="entry name" value="Ribosomal_L7Ae"/>
    <property type="match status" value="1"/>
</dbReference>
<proteinExistence type="predicted"/>
<keyword evidence="5" id="KW-1185">Reference proteome</keyword>
<keyword evidence="2" id="KW-0687">Ribonucleoprotein</keyword>
<sequence length="96" mass="11008">RKLEFMKSRLQLVIKSAEYILWYKQALKMMQQGKVKLAILVNSTPALKKSDTEYSSTTSYSRKNSKLGTACGKYYTVHTLLSVIQVTDIIRSMPEQ</sequence>
<feature type="domain" description="Ribosomal protein eL8/eL30/eS12/Gadd45" evidence="3">
    <location>
        <begin position="6"/>
        <end position="81"/>
    </location>
</feature>
<dbReference type="GO" id="GO:0003723">
    <property type="term" value="F:RNA binding"/>
    <property type="evidence" value="ECO:0007669"/>
    <property type="project" value="InterPro"/>
</dbReference>
<evidence type="ECO:0000256" key="1">
    <source>
        <dbReference type="ARBA" id="ARBA00022980"/>
    </source>
</evidence>
<reference evidence="4 5" key="1">
    <citation type="submission" date="2014-04" db="EMBL/GenBank/DDBJ databases">
        <title>Genome evolution of avian class.</title>
        <authorList>
            <person name="Zhang G."/>
            <person name="Li C."/>
        </authorList>
    </citation>
    <scope>NUCLEOTIDE SEQUENCE [LARGE SCALE GENOMIC DNA]</scope>
    <source>
        <strain evidence="4">BGI_N337</strain>
    </source>
</reference>
<name>A0A091V8Q4_PHORB</name>
<evidence type="ECO:0000256" key="2">
    <source>
        <dbReference type="ARBA" id="ARBA00023274"/>
    </source>
</evidence>
<organism evidence="4 5">
    <name type="scientific">Phoenicopterus ruber ruber</name>
    <dbReference type="NCBI Taxonomy" id="9218"/>
    <lineage>
        <taxon>Eukaryota</taxon>
        <taxon>Metazoa</taxon>
        <taxon>Chordata</taxon>
        <taxon>Craniata</taxon>
        <taxon>Vertebrata</taxon>
        <taxon>Euteleostomi</taxon>
        <taxon>Archelosauria</taxon>
        <taxon>Archosauria</taxon>
        <taxon>Dinosauria</taxon>
        <taxon>Saurischia</taxon>
        <taxon>Theropoda</taxon>
        <taxon>Coelurosauria</taxon>
        <taxon>Aves</taxon>
        <taxon>Neognathae</taxon>
        <taxon>Neoaves</taxon>
        <taxon>Mirandornithes</taxon>
        <taxon>Phoenicopteriformes</taxon>
        <taxon>Phoenicopteridae</taxon>
        <taxon>Phoenicopterus</taxon>
    </lineage>
</organism>
<feature type="non-terminal residue" evidence="4">
    <location>
        <position position="96"/>
    </location>
</feature>
<dbReference type="PANTHER" id="PTHR11449">
    <property type="entry name" value="RIBOSOMAL PROTEIN L30"/>
    <property type="match status" value="1"/>
</dbReference>
<gene>
    <name evidence="4" type="ORF">N337_08287</name>
</gene>
<accession>A0A091V8Q4</accession>
<evidence type="ECO:0000313" key="4">
    <source>
        <dbReference type="EMBL" id="KFQ86078.1"/>
    </source>
</evidence>
<dbReference type="GO" id="GO:1990904">
    <property type="term" value="C:ribonucleoprotein complex"/>
    <property type="evidence" value="ECO:0007669"/>
    <property type="project" value="UniProtKB-KW"/>
</dbReference>
<evidence type="ECO:0000259" key="3">
    <source>
        <dbReference type="Pfam" id="PF01248"/>
    </source>
</evidence>
<dbReference type="EMBL" id="KK418985">
    <property type="protein sequence ID" value="KFQ86078.1"/>
    <property type="molecule type" value="Genomic_DNA"/>
</dbReference>
<protein>
    <submittedName>
        <fullName evidence="4">60S ribosomal protein L30</fullName>
    </submittedName>
</protein>
<dbReference type="SUPFAM" id="SSF55315">
    <property type="entry name" value="L30e-like"/>
    <property type="match status" value="1"/>
</dbReference>